<dbReference type="EMBL" id="JABEPQ010000002">
    <property type="protein sequence ID" value="NNM46774.1"/>
    <property type="molecule type" value="Genomic_DNA"/>
</dbReference>
<evidence type="ECO:0000259" key="2">
    <source>
        <dbReference type="SMART" id="SM00507"/>
    </source>
</evidence>
<name>A0A849HJQ7_9MICO</name>
<proteinExistence type="predicted"/>
<evidence type="ECO:0000313" key="3">
    <source>
        <dbReference type="EMBL" id="NNM46774.1"/>
    </source>
</evidence>
<accession>A0A849HJQ7</accession>
<dbReference type="SMART" id="SM00507">
    <property type="entry name" value="HNHc"/>
    <property type="match status" value="1"/>
</dbReference>
<dbReference type="Pfam" id="PF02720">
    <property type="entry name" value="DUF222"/>
    <property type="match status" value="1"/>
</dbReference>
<feature type="region of interest" description="Disordered" evidence="1">
    <location>
        <begin position="254"/>
        <end position="287"/>
    </location>
</feature>
<dbReference type="Proteomes" id="UP000588586">
    <property type="component" value="Unassembled WGS sequence"/>
</dbReference>
<dbReference type="InterPro" id="IPR003870">
    <property type="entry name" value="DUF222"/>
</dbReference>
<dbReference type="RefSeq" id="WP_171243835.1">
    <property type="nucleotide sequence ID" value="NZ_JABEPQ010000002.1"/>
</dbReference>
<dbReference type="InterPro" id="IPR003615">
    <property type="entry name" value="HNH_nuc"/>
</dbReference>
<dbReference type="CDD" id="cd00085">
    <property type="entry name" value="HNHc"/>
    <property type="match status" value="1"/>
</dbReference>
<evidence type="ECO:0000256" key="1">
    <source>
        <dbReference type="SAM" id="MobiDB-lite"/>
    </source>
</evidence>
<dbReference type="AlphaFoldDB" id="A0A849HJQ7"/>
<reference evidence="3 4" key="1">
    <citation type="submission" date="2020-04" db="EMBL/GenBank/DDBJ databases">
        <title>Knoellia sp. isolate from air conditioner.</title>
        <authorList>
            <person name="Chea S."/>
            <person name="Kim D.-U."/>
        </authorList>
    </citation>
    <scope>NUCLEOTIDE SEQUENCE [LARGE SCALE GENOMIC DNA]</scope>
    <source>
        <strain evidence="3 4">DB2414S</strain>
    </source>
</reference>
<keyword evidence="4" id="KW-1185">Reference proteome</keyword>
<comment type="caution">
    <text evidence="3">The sequence shown here is derived from an EMBL/GenBank/DDBJ whole genome shotgun (WGS) entry which is preliminary data.</text>
</comment>
<sequence>MAIAPALPAAPLLGADAGVREVLAVLDRTGSPQALAVGAAAAVIADTDRAVARLQAIRLAAIGVLDRARVANRTGHTGTAAWLASRTRGDGAEAARDVKLATALDDGLPVTKDALARGDLSPAHARVIARTAEQLPPGITPEQRASIEQRMVAKAAHVDPGRLAKEGRRALTEANRTQLEIDTHEDGVLRAQEKAAMRATRLVMTDNDDGTVTGHFTVPVLAGSILRKVIQQMASPRRFAQRAAQDAKAELLATTAIGNPTGSTSTGDDGTGESGGQITPGQEKQAAHEAVQREVWARYRAEGLTWDQKYGQAFVELLEHLPTDHLSGKVAATIVVKLDRDQLTHDVRAVGLDTGHDISASAARRIACNAGILPAVLGGTSQVLDLGRTHRLFTEAQRVATILNYETCAADGCDRPSAWAELHHEDPWALGGHTNQDKAIPLCAHHHQRTHDPDYTHTIATDHDGRKHLTYRLRT</sequence>
<feature type="domain" description="HNH nuclease" evidence="2">
    <location>
        <begin position="396"/>
        <end position="448"/>
    </location>
</feature>
<gene>
    <name evidence="3" type="ORF">HJG52_12245</name>
</gene>
<protein>
    <submittedName>
        <fullName evidence="3">DUF222 domain-containing protein</fullName>
    </submittedName>
</protein>
<organism evidence="3 4">
    <name type="scientific">Knoellia koreensis</name>
    <dbReference type="NCBI Taxonomy" id="2730921"/>
    <lineage>
        <taxon>Bacteria</taxon>
        <taxon>Bacillati</taxon>
        <taxon>Actinomycetota</taxon>
        <taxon>Actinomycetes</taxon>
        <taxon>Micrococcales</taxon>
        <taxon>Intrasporangiaceae</taxon>
        <taxon>Knoellia</taxon>
    </lineage>
</organism>
<evidence type="ECO:0000313" key="4">
    <source>
        <dbReference type="Proteomes" id="UP000588586"/>
    </source>
</evidence>